<dbReference type="InterPro" id="IPR017642">
    <property type="entry name" value="DNA_S_mod_DndB"/>
</dbReference>
<accession>H5SMI3</accession>
<dbReference type="InterPro" id="IPR017601">
    <property type="entry name" value="DGQHR-contain_dom"/>
</dbReference>
<dbReference type="NCBIfam" id="TIGR03187">
    <property type="entry name" value="DGQHR"/>
    <property type="match status" value="1"/>
</dbReference>
<dbReference type="Pfam" id="PF14072">
    <property type="entry name" value="DndB"/>
    <property type="match status" value="1"/>
</dbReference>
<dbReference type="AlphaFoldDB" id="H5SMI3"/>
<proteinExistence type="predicted"/>
<protein>
    <submittedName>
        <fullName evidence="1">Hypothetical conserved protein</fullName>
    </submittedName>
</protein>
<reference evidence="1" key="2">
    <citation type="journal article" date="2012" name="PLoS ONE">
        <title>A Deeply Branching Thermophilic Bacterium with an Ancient Acetyl-CoA Pathway Dominates a Subsurface Ecosystem.</title>
        <authorList>
            <person name="Takami H."/>
            <person name="Noguchi H."/>
            <person name="Takaki Y."/>
            <person name="Uchiyama I."/>
            <person name="Toyoda A."/>
            <person name="Nishi S."/>
            <person name="Chee G.-J."/>
            <person name="Arai W."/>
            <person name="Nunoura T."/>
            <person name="Itoh T."/>
            <person name="Hattori M."/>
            <person name="Takai K."/>
        </authorList>
    </citation>
    <scope>NUCLEOTIDE SEQUENCE</scope>
</reference>
<gene>
    <name evidence="1" type="ORF">HGMM_F50B12C16</name>
</gene>
<dbReference type="CDD" id="cd16413">
    <property type="entry name" value="DGQHR_domain"/>
    <property type="match status" value="1"/>
</dbReference>
<name>H5SMI3_9BACT</name>
<evidence type="ECO:0000313" key="1">
    <source>
        <dbReference type="EMBL" id="BAL57369.1"/>
    </source>
</evidence>
<reference evidence="1" key="1">
    <citation type="journal article" date="2005" name="Environ. Microbiol.">
        <title>Genetic and functional properties of uncultivated thermophilic crenarchaeotes from a subsurface gold mine as revealed by analysis of genome fragments.</title>
        <authorList>
            <person name="Nunoura T."/>
            <person name="Hirayama H."/>
            <person name="Takami H."/>
            <person name="Oida H."/>
            <person name="Nishi S."/>
            <person name="Shimamura S."/>
            <person name="Suzuki Y."/>
            <person name="Inagaki F."/>
            <person name="Takai K."/>
            <person name="Nealson K.H."/>
            <person name="Horikoshi K."/>
        </authorList>
    </citation>
    <scope>NUCLEOTIDE SEQUENCE</scope>
</reference>
<sequence length="500" mass="57116">MAATQIRFHSTFEQKVYSFLEKFAEAGQIQLHGGADHFLFGQQIDAAFDYENYRVLIECKDKDAPVISLLEPINKLSSVIAEAKRADPQRTYLGAIVVNFDWAQIKPEDVQKANSQGLKIWTAERVRFYEKLIDALNPELALLSLLKDEFGVTHDTGKIISVPAIKTTRFGKDLLTFELEASKLMPLAYVFRLTDPHTEAYQRMIDKDRLMEIAAELSKEKLEVNFPNNIIVSFEEGVRWEPTDGNVGILHIPERYGIAWVIDGQHRLYSFCKLENRAIAENFKLIVTAFQNLTKAEQATVFRTVNNKQKKINANLVDFLLSKEIATDDPRSIAARVIIRFHEEKFFDYDVDCGFNGGLLKLSSLCSGLVRHGLIGRSRGLLQKTPKDESTPYLVLKQYLLAVKETFPTNWKKENSFVQSNVGLHIFFALLKKIIRHMGVPKERLDELRQRDFERYLEPLKLTKFTDELKKFAATESGRAAIVKMLSGKIAQKFKGFGEL</sequence>
<dbReference type="EMBL" id="AP011774">
    <property type="protein sequence ID" value="BAL57369.1"/>
    <property type="molecule type" value="Genomic_DNA"/>
</dbReference>
<organism evidence="1">
    <name type="scientific">uncultured Acetothermia bacterium</name>
    <dbReference type="NCBI Taxonomy" id="236499"/>
    <lineage>
        <taxon>Bacteria</taxon>
        <taxon>Candidatus Bipolaricaulota</taxon>
        <taxon>environmental samples</taxon>
    </lineage>
</organism>